<dbReference type="Proteomes" id="UP000603728">
    <property type="component" value="Unassembled WGS sequence"/>
</dbReference>
<organism evidence="9 10">
    <name type="scientific">Flavobacterium tagetis</name>
    <dbReference type="NCBI Taxonomy" id="2801336"/>
    <lineage>
        <taxon>Bacteria</taxon>
        <taxon>Pseudomonadati</taxon>
        <taxon>Bacteroidota</taxon>
        <taxon>Flavobacteriia</taxon>
        <taxon>Flavobacteriales</taxon>
        <taxon>Flavobacteriaceae</taxon>
        <taxon>Flavobacterium</taxon>
    </lineage>
</organism>
<name>A0ABS1KF51_9FLAO</name>
<keyword evidence="4 7" id="KW-0812">Transmembrane</keyword>
<proteinExistence type="inferred from homology"/>
<keyword evidence="7" id="KW-0813">Transport</keyword>
<keyword evidence="10" id="KW-1185">Reference proteome</keyword>
<evidence type="ECO:0000313" key="9">
    <source>
        <dbReference type="EMBL" id="MBL0738030.1"/>
    </source>
</evidence>
<dbReference type="InterPro" id="IPR003400">
    <property type="entry name" value="ExbD"/>
</dbReference>
<evidence type="ECO:0000256" key="3">
    <source>
        <dbReference type="ARBA" id="ARBA00022475"/>
    </source>
</evidence>
<sequence>MKNLPQKIRSKKLSSRVDLTAMVSVSFLLVVFFMGFKELSKSETLSLSFPENYVYIEDIGCVKTDRLYTILLDKNNKIITYSGILEFPIEEPKEFESGKNEIRQEVFRKKKEVREHMISVGNPNNDVIVIIKPSKNSNYGSLVNIVDEMKIANIENYSIVNEFTLKESKLLASN</sequence>
<dbReference type="PANTHER" id="PTHR30558:SF3">
    <property type="entry name" value="BIOPOLYMER TRANSPORT PROTEIN EXBD-RELATED"/>
    <property type="match status" value="1"/>
</dbReference>
<keyword evidence="3" id="KW-1003">Cell membrane</keyword>
<evidence type="ECO:0000256" key="4">
    <source>
        <dbReference type="ARBA" id="ARBA00022692"/>
    </source>
</evidence>
<dbReference type="Pfam" id="PF02472">
    <property type="entry name" value="ExbD"/>
    <property type="match status" value="1"/>
</dbReference>
<evidence type="ECO:0000256" key="5">
    <source>
        <dbReference type="ARBA" id="ARBA00022989"/>
    </source>
</evidence>
<feature type="transmembrane region" description="Helical" evidence="8">
    <location>
        <begin position="17"/>
        <end position="36"/>
    </location>
</feature>
<evidence type="ECO:0000256" key="1">
    <source>
        <dbReference type="ARBA" id="ARBA00004162"/>
    </source>
</evidence>
<comment type="caution">
    <text evidence="9">The sequence shown here is derived from an EMBL/GenBank/DDBJ whole genome shotgun (WGS) entry which is preliminary data.</text>
</comment>
<keyword evidence="5 8" id="KW-1133">Transmembrane helix</keyword>
<evidence type="ECO:0000256" key="6">
    <source>
        <dbReference type="ARBA" id="ARBA00023136"/>
    </source>
</evidence>
<reference evidence="9 10" key="1">
    <citation type="submission" date="2021-01" db="EMBL/GenBank/DDBJ databases">
        <title>Genome seq and assembly of Flavobacterium sp. GN10.</title>
        <authorList>
            <person name="Chhetri G."/>
        </authorList>
    </citation>
    <scope>NUCLEOTIDE SEQUENCE [LARGE SCALE GENOMIC DNA]</scope>
    <source>
        <strain evidence="9 10">GN10</strain>
    </source>
</reference>
<keyword evidence="7" id="KW-0653">Protein transport</keyword>
<evidence type="ECO:0000256" key="2">
    <source>
        <dbReference type="ARBA" id="ARBA00005811"/>
    </source>
</evidence>
<evidence type="ECO:0000256" key="7">
    <source>
        <dbReference type="RuleBase" id="RU003879"/>
    </source>
</evidence>
<accession>A0ABS1KF51</accession>
<evidence type="ECO:0000313" key="10">
    <source>
        <dbReference type="Proteomes" id="UP000603728"/>
    </source>
</evidence>
<keyword evidence="6 8" id="KW-0472">Membrane</keyword>
<dbReference type="EMBL" id="JAERSF010000002">
    <property type="protein sequence ID" value="MBL0738030.1"/>
    <property type="molecule type" value="Genomic_DNA"/>
</dbReference>
<dbReference type="RefSeq" id="WP_202003017.1">
    <property type="nucleotide sequence ID" value="NZ_JAERSF010000002.1"/>
</dbReference>
<dbReference type="PANTHER" id="PTHR30558">
    <property type="entry name" value="EXBD MEMBRANE COMPONENT OF PMF-DRIVEN MACROMOLECULE IMPORT SYSTEM"/>
    <property type="match status" value="1"/>
</dbReference>
<protein>
    <submittedName>
        <fullName evidence="9">Biopolymer transporter ExbD</fullName>
    </submittedName>
</protein>
<gene>
    <name evidence="9" type="ORF">JI750_14090</name>
</gene>
<evidence type="ECO:0000256" key="8">
    <source>
        <dbReference type="SAM" id="Phobius"/>
    </source>
</evidence>
<comment type="similarity">
    <text evidence="2 7">Belongs to the ExbD/TolR family.</text>
</comment>
<comment type="subcellular location">
    <subcellularLocation>
        <location evidence="1">Cell membrane</location>
        <topology evidence="1">Single-pass membrane protein</topology>
    </subcellularLocation>
    <subcellularLocation>
        <location evidence="7">Cell membrane</location>
        <topology evidence="7">Single-pass type II membrane protein</topology>
    </subcellularLocation>
</comment>